<proteinExistence type="predicted"/>
<evidence type="ECO:0000313" key="1">
    <source>
        <dbReference type="EMBL" id="TKA31853.1"/>
    </source>
</evidence>
<dbReference type="OrthoDB" id="10575082at2759"/>
<dbReference type="EMBL" id="NAJP01000094">
    <property type="protein sequence ID" value="TKA31853.1"/>
    <property type="molecule type" value="Genomic_DNA"/>
</dbReference>
<gene>
    <name evidence="1" type="ORF">B0A54_16593</name>
</gene>
<name>A0A4U0U945_9PEZI</name>
<reference evidence="1 2" key="1">
    <citation type="submission" date="2017-03" db="EMBL/GenBank/DDBJ databases">
        <title>Genomes of endolithic fungi from Antarctica.</title>
        <authorList>
            <person name="Coleine C."/>
            <person name="Masonjones S."/>
            <person name="Stajich J.E."/>
        </authorList>
    </citation>
    <scope>NUCLEOTIDE SEQUENCE [LARGE SCALE GENOMIC DNA]</scope>
    <source>
        <strain evidence="1 2">CCFEE 5311</strain>
    </source>
</reference>
<protein>
    <submittedName>
        <fullName evidence="1">Uncharacterized protein</fullName>
    </submittedName>
</protein>
<evidence type="ECO:0000313" key="2">
    <source>
        <dbReference type="Proteomes" id="UP000310066"/>
    </source>
</evidence>
<organism evidence="1 2">
    <name type="scientific">Friedmanniomyces endolithicus</name>
    <dbReference type="NCBI Taxonomy" id="329885"/>
    <lineage>
        <taxon>Eukaryota</taxon>
        <taxon>Fungi</taxon>
        <taxon>Dikarya</taxon>
        <taxon>Ascomycota</taxon>
        <taxon>Pezizomycotina</taxon>
        <taxon>Dothideomycetes</taxon>
        <taxon>Dothideomycetidae</taxon>
        <taxon>Mycosphaerellales</taxon>
        <taxon>Teratosphaeriaceae</taxon>
        <taxon>Friedmanniomyces</taxon>
    </lineage>
</organism>
<accession>A0A4U0U945</accession>
<sequence length="119" mass="13385">MLSKKLLFTLSACGDEEVTIRICSHGLLGHKAHPNLPQSSEINYTRGHLCEAARKGTNYRAMVLEGKIAYALGDEDYAIQSSGAMQWLQQSLRASEKQQREREVESLILPYYKNRDSGI</sequence>
<dbReference type="Proteomes" id="UP000310066">
    <property type="component" value="Unassembled WGS sequence"/>
</dbReference>
<dbReference type="STRING" id="329885.A0A4U0U945"/>
<dbReference type="AlphaFoldDB" id="A0A4U0U945"/>
<comment type="caution">
    <text evidence="1">The sequence shown here is derived from an EMBL/GenBank/DDBJ whole genome shotgun (WGS) entry which is preliminary data.</text>
</comment>